<protein>
    <submittedName>
        <fullName evidence="4">NTP pyrophosphohydrolase</fullName>
    </submittedName>
</protein>
<feature type="compositionally biased region" description="Polar residues" evidence="2">
    <location>
        <begin position="1"/>
        <end position="10"/>
    </location>
</feature>
<proteinExistence type="predicted"/>
<dbReference type="PANTHER" id="PTHR11839">
    <property type="entry name" value="UDP/ADP-SUGAR PYROPHOSPHATASE"/>
    <property type="match status" value="1"/>
</dbReference>
<dbReference type="Pfam" id="PF00293">
    <property type="entry name" value="NUDIX"/>
    <property type="match status" value="1"/>
</dbReference>
<feature type="compositionally biased region" description="Basic and acidic residues" evidence="2">
    <location>
        <begin position="13"/>
        <end position="26"/>
    </location>
</feature>
<dbReference type="Gene3D" id="3.90.79.10">
    <property type="entry name" value="Nucleoside Triphosphate Pyrophosphohydrolase"/>
    <property type="match status" value="1"/>
</dbReference>
<gene>
    <name evidence="4" type="ordered locus">CRES_0970</name>
</gene>
<dbReference type="PANTHER" id="PTHR11839:SF31">
    <property type="entry name" value="ADP-RIBOSE PYROPHOSPHATASE"/>
    <property type="match status" value="1"/>
</dbReference>
<dbReference type="GO" id="GO:0005829">
    <property type="term" value="C:cytosol"/>
    <property type="evidence" value="ECO:0007669"/>
    <property type="project" value="TreeGrafter"/>
</dbReference>
<name>F8E1Q9_CORRG</name>
<dbReference type="OrthoDB" id="9806150at2"/>
<dbReference type="GO" id="GO:0016787">
    <property type="term" value="F:hydrolase activity"/>
    <property type="evidence" value="ECO:0007669"/>
    <property type="project" value="UniProtKB-KW"/>
</dbReference>
<evidence type="ECO:0000313" key="5">
    <source>
        <dbReference type="Proteomes" id="UP000000492"/>
    </source>
</evidence>
<dbReference type="Proteomes" id="UP000000492">
    <property type="component" value="Chromosome"/>
</dbReference>
<dbReference type="PROSITE" id="PS51462">
    <property type="entry name" value="NUDIX"/>
    <property type="match status" value="1"/>
</dbReference>
<dbReference type="STRING" id="662755.CRES_0970"/>
<dbReference type="GO" id="GO:0006753">
    <property type="term" value="P:nucleoside phosphate metabolic process"/>
    <property type="evidence" value="ECO:0007669"/>
    <property type="project" value="TreeGrafter"/>
</dbReference>
<feature type="region of interest" description="Disordered" evidence="2">
    <location>
        <begin position="1"/>
        <end position="27"/>
    </location>
</feature>
<dbReference type="InterPro" id="IPR000086">
    <property type="entry name" value="NUDIX_hydrolase_dom"/>
</dbReference>
<dbReference type="EMBL" id="CP002857">
    <property type="protein sequence ID" value="AEI09326.1"/>
    <property type="molecule type" value="Genomic_DNA"/>
</dbReference>
<dbReference type="KEGG" id="crd:CRES_0970"/>
<reference evidence="4 5" key="1">
    <citation type="journal article" date="2012" name="BMC Genomics">
        <title>Complete genome sequence, lifestyle, and multi-drug resistance of the human pathogen Corynebacterium resistens DSM 45100 isolated from blood samples of a leukemia patient.</title>
        <authorList>
            <person name="Schroder J."/>
            <person name="Maus I."/>
            <person name="Meyer K."/>
            <person name="Wordemann S."/>
            <person name="Blom J."/>
            <person name="Jaenicke S."/>
            <person name="Schneider J."/>
            <person name="Trost E."/>
            <person name="Tauch A."/>
        </authorList>
    </citation>
    <scope>NUCLEOTIDE SEQUENCE [LARGE SCALE GENOMIC DNA]</scope>
    <source>
        <strain evidence="5">DSM 45100 / JCM 12819 / CCUG 50093 / GTC 2026 / SICGH 158</strain>
    </source>
</reference>
<dbReference type="RefSeq" id="WP_013888342.1">
    <property type="nucleotide sequence ID" value="NC_015673.1"/>
</dbReference>
<sequence length="233" mass="25818">MSSLRNSPPHNTVPREQHPDATDKYPVKNSKVLFDGPIIAVRQDTISGPTGDMTREIVEHFSAVAIAPVRDGKVLLIRQYRHGVGRYLWEIPAGLLDMAGEAPLDAARRELAEEAGLAAGQWHLLGDVVTSPGFCEEFTRIYLAENLTEDLSGLEFDLPEPEHEEADLETRWVPIPEAIEWVQSGKVENSIAVAAILHLAAGTKRDVTEPYYYYSGMAARRAGEPGQDMKFVR</sequence>
<evidence type="ECO:0000256" key="1">
    <source>
        <dbReference type="ARBA" id="ARBA00022801"/>
    </source>
</evidence>
<evidence type="ECO:0000259" key="3">
    <source>
        <dbReference type="PROSITE" id="PS51462"/>
    </source>
</evidence>
<accession>F8E1Q9</accession>
<evidence type="ECO:0000313" key="4">
    <source>
        <dbReference type="EMBL" id="AEI09326.1"/>
    </source>
</evidence>
<dbReference type="CDD" id="cd24158">
    <property type="entry name" value="NUDIX_ADPRase_Rv1700"/>
    <property type="match status" value="1"/>
</dbReference>
<dbReference type="HOGENOM" id="CLU_062658_5_0_11"/>
<dbReference type="GO" id="GO:0019693">
    <property type="term" value="P:ribose phosphate metabolic process"/>
    <property type="evidence" value="ECO:0007669"/>
    <property type="project" value="TreeGrafter"/>
</dbReference>
<evidence type="ECO:0000256" key="2">
    <source>
        <dbReference type="SAM" id="MobiDB-lite"/>
    </source>
</evidence>
<dbReference type="AlphaFoldDB" id="F8E1Q9"/>
<organism evidence="4 5">
    <name type="scientific">Corynebacterium resistens (strain DSM 45100 / JCM 12819 / GTC 2026 / SICGH 158)</name>
    <dbReference type="NCBI Taxonomy" id="662755"/>
    <lineage>
        <taxon>Bacteria</taxon>
        <taxon>Bacillati</taxon>
        <taxon>Actinomycetota</taxon>
        <taxon>Actinomycetes</taxon>
        <taxon>Mycobacteriales</taxon>
        <taxon>Corynebacteriaceae</taxon>
        <taxon>Corynebacterium</taxon>
    </lineage>
</organism>
<dbReference type="eggNOG" id="COG0494">
    <property type="taxonomic scope" value="Bacteria"/>
</dbReference>
<dbReference type="InterPro" id="IPR015797">
    <property type="entry name" value="NUDIX_hydrolase-like_dom_sf"/>
</dbReference>
<keyword evidence="1" id="KW-0378">Hydrolase</keyword>
<keyword evidence="5" id="KW-1185">Reference proteome</keyword>
<dbReference type="SUPFAM" id="SSF55811">
    <property type="entry name" value="Nudix"/>
    <property type="match status" value="1"/>
</dbReference>
<feature type="domain" description="Nudix hydrolase" evidence="3">
    <location>
        <begin position="59"/>
        <end position="195"/>
    </location>
</feature>